<reference evidence="3 4" key="1">
    <citation type="journal article" date="2015" name="BMC Genomics">
        <title>The genome of the truffle-parasite Tolypocladium ophioglossoides and the evolution of antifungal peptaibiotics.</title>
        <authorList>
            <person name="Quandt C.A."/>
            <person name="Bushley K.E."/>
            <person name="Spatafora J.W."/>
        </authorList>
    </citation>
    <scope>NUCLEOTIDE SEQUENCE [LARGE SCALE GENOMIC DNA]</scope>
    <source>
        <strain evidence="3 4">CBS 100239</strain>
    </source>
</reference>
<accession>A0A0L0N6M5</accession>
<evidence type="ECO:0000313" key="4">
    <source>
        <dbReference type="Proteomes" id="UP000036947"/>
    </source>
</evidence>
<feature type="compositionally biased region" description="Polar residues" evidence="1">
    <location>
        <begin position="11"/>
        <end position="24"/>
    </location>
</feature>
<feature type="region of interest" description="Disordered" evidence="1">
    <location>
        <begin position="1"/>
        <end position="31"/>
    </location>
</feature>
<keyword evidence="2" id="KW-0812">Transmembrane</keyword>
<keyword evidence="4" id="KW-1185">Reference proteome</keyword>
<dbReference type="AlphaFoldDB" id="A0A0L0N6M5"/>
<evidence type="ECO:0000256" key="2">
    <source>
        <dbReference type="SAM" id="Phobius"/>
    </source>
</evidence>
<dbReference type="Proteomes" id="UP000036947">
    <property type="component" value="Unassembled WGS sequence"/>
</dbReference>
<evidence type="ECO:0000256" key="1">
    <source>
        <dbReference type="SAM" id="MobiDB-lite"/>
    </source>
</evidence>
<sequence>MPPPASSSSSRLLQDTTSGGSQMEQMGRPAMSAAMDAEEKCVCLNRSFDVAQVAGLCASCIMQAGYVQNNMHVIMSTCNFPPLDYTPSKDSEANNIDVVASAPSAVWGQKAGVASEAPRTAGLGAAVVVAAVCFVMGAAVFL</sequence>
<feature type="compositionally biased region" description="Low complexity" evidence="1">
    <location>
        <begin position="1"/>
        <end position="10"/>
    </location>
</feature>
<feature type="transmembrane region" description="Helical" evidence="2">
    <location>
        <begin position="120"/>
        <end position="141"/>
    </location>
</feature>
<comment type="caution">
    <text evidence="3">The sequence shown here is derived from an EMBL/GenBank/DDBJ whole genome shotgun (WGS) entry which is preliminary data.</text>
</comment>
<dbReference type="STRING" id="1163406.A0A0L0N6M5"/>
<gene>
    <name evidence="3" type="ORF">TOPH_05654</name>
</gene>
<organism evidence="3 4">
    <name type="scientific">Tolypocladium ophioglossoides (strain CBS 100239)</name>
    <name type="common">Snaketongue truffleclub</name>
    <name type="synonym">Elaphocordyceps ophioglossoides</name>
    <dbReference type="NCBI Taxonomy" id="1163406"/>
    <lineage>
        <taxon>Eukaryota</taxon>
        <taxon>Fungi</taxon>
        <taxon>Dikarya</taxon>
        <taxon>Ascomycota</taxon>
        <taxon>Pezizomycotina</taxon>
        <taxon>Sordariomycetes</taxon>
        <taxon>Hypocreomycetidae</taxon>
        <taxon>Hypocreales</taxon>
        <taxon>Ophiocordycipitaceae</taxon>
        <taxon>Tolypocladium</taxon>
    </lineage>
</organism>
<evidence type="ECO:0000313" key="3">
    <source>
        <dbReference type="EMBL" id="KND89664.1"/>
    </source>
</evidence>
<protein>
    <submittedName>
        <fullName evidence="3">Uncharacterized protein</fullName>
    </submittedName>
</protein>
<dbReference type="EMBL" id="LFRF01000017">
    <property type="protein sequence ID" value="KND89664.1"/>
    <property type="molecule type" value="Genomic_DNA"/>
</dbReference>
<keyword evidence="2" id="KW-1133">Transmembrane helix</keyword>
<dbReference type="OrthoDB" id="4927789at2759"/>
<name>A0A0L0N6M5_TOLOC</name>
<proteinExistence type="predicted"/>
<keyword evidence="2" id="KW-0472">Membrane</keyword>